<feature type="signal peptide" evidence="3">
    <location>
        <begin position="1"/>
        <end position="28"/>
    </location>
</feature>
<sequence>MEDAMKRWMKTSICALTLGAMLPMTAFAAELSISFDKQGTSATAVLTDVGTDRYAAEVTFQVTNTADIQFAGTADTHAMTVDGSAGTVTLYAASRTPLTAVDGSLKLGTLSVAAGTEVKQVTGAVVLDRTLGRTEYADVSLSVTRDQDGSDNGSNGSDNGTGGDNSTGGSTGGSSGGASHPEAGSTTDSNKDRTPEVSVDGKGGKVKADSDGTVTITPDDGYRIAKILVNGKEVDIENKLTGLKSTDEVVVTFEKIEETTKPTVSFTDVQPTDWYAEAVTYAVENGLFQGTSATTFEPNANMNRAMLVTVLYRMSGEQAKADTAFGDVAQNAWYAEAVAWAKTNGIVSGVSATQFAPNQNVTREQMAAILYRYAQYKGQETGNADANLAAFADANTVSSYAVPAMNWAVKNGLISGTSATTLSPNGSATRAQVATILMRYQKNA</sequence>
<evidence type="ECO:0000313" key="5">
    <source>
        <dbReference type="EMBL" id="OUP56341.1"/>
    </source>
</evidence>
<feature type="region of interest" description="Disordered" evidence="2">
    <location>
        <begin position="142"/>
        <end position="212"/>
    </location>
</feature>
<comment type="caution">
    <text evidence="5">The sequence shown here is derived from an EMBL/GenBank/DDBJ whole genome shotgun (WGS) entry which is preliminary data.</text>
</comment>
<dbReference type="PROSITE" id="PS51272">
    <property type="entry name" value="SLH"/>
    <property type="match status" value="3"/>
</dbReference>
<evidence type="ECO:0000256" key="2">
    <source>
        <dbReference type="SAM" id="MobiDB-lite"/>
    </source>
</evidence>
<dbReference type="PANTHER" id="PTHR43308">
    <property type="entry name" value="OUTER MEMBRANE PROTEIN ALPHA-RELATED"/>
    <property type="match status" value="1"/>
</dbReference>
<organism evidence="5 6">
    <name type="scientific">Butyricicoccus pullicaecorum</name>
    <dbReference type="NCBI Taxonomy" id="501571"/>
    <lineage>
        <taxon>Bacteria</taxon>
        <taxon>Bacillati</taxon>
        <taxon>Bacillota</taxon>
        <taxon>Clostridia</taxon>
        <taxon>Eubacteriales</taxon>
        <taxon>Butyricicoccaceae</taxon>
        <taxon>Butyricicoccus</taxon>
    </lineage>
</organism>
<reference evidence="6" key="1">
    <citation type="submission" date="2017-04" db="EMBL/GenBank/DDBJ databases">
        <title>Function of individual gut microbiota members based on whole genome sequencing of pure cultures obtained from chicken caecum.</title>
        <authorList>
            <person name="Medvecky M."/>
            <person name="Cejkova D."/>
            <person name="Polansky O."/>
            <person name="Karasova D."/>
            <person name="Kubasova T."/>
            <person name="Cizek A."/>
            <person name="Rychlik I."/>
        </authorList>
    </citation>
    <scope>NUCLEOTIDE SEQUENCE [LARGE SCALE GENOMIC DNA]</scope>
    <source>
        <strain evidence="6">An179</strain>
    </source>
</reference>
<feature type="domain" description="SLH" evidence="4">
    <location>
        <begin position="321"/>
        <end position="384"/>
    </location>
</feature>
<dbReference type="InterPro" id="IPR001119">
    <property type="entry name" value="SLH_dom"/>
</dbReference>
<evidence type="ECO:0000256" key="1">
    <source>
        <dbReference type="ARBA" id="ARBA00022737"/>
    </source>
</evidence>
<feature type="domain" description="SLH" evidence="4">
    <location>
        <begin position="262"/>
        <end position="320"/>
    </location>
</feature>
<dbReference type="AlphaFoldDB" id="A0A1Y4LN80"/>
<evidence type="ECO:0000256" key="3">
    <source>
        <dbReference type="SAM" id="SignalP"/>
    </source>
</evidence>
<proteinExistence type="predicted"/>
<dbReference type="STRING" id="501571.GCA_900143195_01368"/>
<name>A0A1Y4LN80_9FIRM</name>
<evidence type="ECO:0000313" key="6">
    <source>
        <dbReference type="Proteomes" id="UP000195326"/>
    </source>
</evidence>
<keyword evidence="3" id="KW-0732">Signal</keyword>
<protein>
    <recommendedName>
        <fullName evidence="4">SLH domain-containing protein</fullName>
    </recommendedName>
</protein>
<gene>
    <name evidence="5" type="ORF">B5F15_12610</name>
</gene>
<dbReference type="InterPro" id="IPR051465">
    <property type="entry name" value="Cell_Envelope_Struct_Comp"/>
</dbReference>
<dbReference type="Proteomes" id="UP000195326">
    <property type="component" value="Unassembled WGS sequence"/>
</dbReference>
<dbReference type="EMBL" id="NFKL01000019">
    <property type="protein sequence ID" value="OUP56341.1"/>
    <property type="molecule type" value="Genomic_DNA"/>
</dbReference>
<accession>A0A1Y4LN80</accession>
<evidence type="ECO:0000259" key="4">
    <source>
        <dbReference type="PROSITE" id="PS51272"/>
    </source>
</evidence>
<keyword evidence="1" id="KW-0677">Repeat</keyword>
<feature type="chain" id="PRO_5012938143" description="SLH domain-containing protein" evidence="3">
    <location>
        <begin position="29"/>
        <end position="444"/>
    </location>
</feature>
<dbReference type="Pfam" id="PF00395">
    <property type="entry name" value="SLH"/>
    <property type="match status" value="3"/>
</dbReference>
<feature type="compositionally biased region" description="Gly residues" evidence="2">
    <location>
        <begin position="159"/>
        <end position="176"/>
    </location>
</feature>
<feature type="domain" description="SLH" evidence="4">
    <location>
        <begin position="388"/>
        <end position="444"/>
    </location>
</feature>